<sequence>MKLSKRVQQLAPSPTLAITAKAKALKQQGHDVIGLGAGEPDFNTPEHIIEAAKAAMDNGFTKYTATGGIPELKEAIANKLKKDNGLTYKPGQIIVTVGAKHALYNLFQALLDEGDEVIIPAPYWVSYIEQVKLAQGKPVVIEGTEEQGFKITPQQLQEAITPRTKALILNSPSNPTGMVYTEDELRAIGKVCIDRDILIISDEIYEHLIYDPDKKHVSMAGLGPDYYDHTVIINGVSKSYSMTGWRIGFAAGPEPLIKAMNGISDHSTSNPTSIAQYAALEALSGTQEPIQEMKKAFKERRDYVVERLNKIPGFVCLKPAGAFYAFVNIRQALENSGGRYKNPDEWAADLLEIERVAVVPGSGFGSKDHIRISYATSLEQLEKALDRIERFVTQSQA</sequence>
<dbReference type="GO" id="GO:0030170">
    <property type="term" value="F:pyridoxal phosphate binding"/>
    <property type="evidence" value="ECO:0007669"/>
    <property type="project" value="InterPro"/>
</dbReference>
<dbReference type="PRINTS" id="PR00753">
    <property type="entry name" value="ACCSYNTHASE"/>
</dbReference>
<dbReference type="CDD" id="cd00609">
    <property type="entry name" value="AAT_like"/>
    <property type="match status" value="1"/>
</dbReference>
<gene>
    <name evidence="8" type="ORF">I8U20_08870</name>
</gene>
<dbReference type="PANTHER" id="PTHR46383:SF1">
    <property type="entry name" value="ASPARTATE AMINOTRANSFERASE"/>
    <property type="match status" value="1"/>
</dbReference>
<dbReference type="PROSITE" id="PS00105">
    <property type="entry name" value="AA_TRANSFER_CLASS_1"/>
    <property type="match status" value="1"/>
</dbReference>
<dbReference type="Proteomes" id="UP000633619">
    <property type="component" value="Unassembled WGS sequence"/>
</dbReference>
<proteinExistence type="inferred from homology"/>
<evidence type="ECO:0000256" key="6">
    <source>
        <dbReference type="RuleBase" id="RU000481"/>
    </source>
</evidence>
<comment type="similarity">
    <text evidence="2 6">Belongs to the class-I pyridoxal-phosphate-dependent aminotransferase family.</text>
</comment>
<evidence type="ECO:0000256" key="5">
    <source>
        <dbReference type="ARBA" id="ARBA00022898"/>
    </source>
</evidence>
<keyword evidence="4 6" id="KW-0808">Transferase</keyword>
<dbReference type="InterPro" id="IPR004839">
    <property type="entry name" value="Aminotransferase_I/II_large"/>
</dbReference>
<feature type="domain" description="Aminotransferase class I/classII large" evidence="7">
    <location>
        <begin position="31"/>
        <end position="388"/>
    </location>
</feature>
<name>A0A8I1A4E7_THEIN</name>
<comment type="cofactor">
    <cofactor evidence="1 6">
        <name>pyridoxal 5'-phosphate</name>
        <dbReference type="ChEBI" id="CHEBI:597326"/>
    </cofactor>
</comment>
<dbReference type="InterPro" id="IPR015424">
    <property type="entry name" value="PyrdxlP-dep_Trfase"/>
</dbReference>
<keyword evidence="3 6" id="KW-0032">Aminotransferase</keyword>
<evidence type="ECO:0000313" key="9">
    <source>
        <dbReference type="Proteomes" id="UP000633619"/>
    </source>
</evidence>
<dbReference type="Gene3D" id="3.90.1150.10">
    <property type="entry name" value="Aspartate Aminotransferase, domain 1"/>
    <property type="match status" value="1"/>
</dbReference>
<evidence type="ECO:0000256" key="3">
    <source>
        <dbReference type="ARBA" id="ARBA00022576"/>
    </source>
</evidence>
<evidence type="ECO:0000256" key="1">
    <source>
        <dbReference type="ARBA" id="ARBA00001933"/>
    </source>
</evidence>
<dbReference type="GO" id="GO:0008483">
    <property type="term" value="F:transaminase activity"/>
    <property type="evidence" value="ECO:0007669"/>
    <property type="project" value="UniProtKB-KW"/>
</dbReference>
<dbReference type="InterPro" id="IPR015421">
    <property type="entry name" value="PyrdxlP-dep_Trfase_major"/>
</dbReference>
<evidence type="ECO:0000256" key="4">
    <source>
        <dbReference type="ARBA" id="ARBA00022679"/>
    </source>
</evidence>
<protein>
    <recommendedName>
        <fullName evidence="6">Aminotransferase</fullName>
        <ecNumber evidence="6">2.6.1.-</ecNumber>
    </recommendedName>
</protein>
<reference evidence="8 9" key="1">
    <citation type="submission" date="2020-12" db="EMBL/GenBank/DDBJ databases">
        <title>WGS of Thermoactinomyces spp.</title>
        <authorList>
            <person name="Cheng K."/>
        </authorList>
    </citation>
    <scope>NUCLEOTIDE SEQUENCE [LARGE SCALE GENOMIC DNA]</scope>
    <source>
        <strain evidence="9">CICC 10671\DSM 43846</strain>
    </source>
</reference>
<evidence type="ECO:0000259" key="7">
    <source>
        <dbReference type="Pfam" id="PF00155"/>
    </source>
</evidence>
<dbReference type="Pfam" id="PF00155">
    <property type="entry name" value="Aminotran_1_2"/>
    <property type="match status" value="1"/>
</dbReference>
<comment type="caution">
    <text evidence="8">The sequence shown here is derived from an EMBL/GenBank/DDBJ whole genome shotgun (WGS) entry which is preliminary data.</text>
</comment>
<evidence type="ECO:0000313" key="8">
    <source>
        <dbReference type="EMBL" id="MBH8595442.1"/>
    </source>
</evidence>
<evidence type="ECO:0000256" key="2">
    <source>
        <dbReference type="ARBA" id="ARBA00007441"/>
    </source>
</evidence>
<accession>A0A8I1A4E7</accession>
<keyword evidence="9" id="KW-1185">Reference proteome</keyword>
<dbReference type="InterPro" id="IPR004838">
    <property type="entry name" value="NHTrfase_class1_PyrdxlP-BS"/>
</dbReference>
<dbReference type="InterPro" id="IPR015422">
    <property type="entry name" value="PyrdxlP-dep_Trfase_small"/>
</dbReference>
<dbReference type="SUPFAM" id="SSF53383">
    <property type="entry name" value="PLP-dependent transferases"/>
    <property type="match status" value="1"/>
</dbReference>
<dbReference type="InterPro" id="IPR050596">
    <property type="entry name" value="AspAT/PAT-like"/>
</dbReference>
<dbReference type="AlphaFoldDB" id="A0A8I1A4E7"/>
<dbReference type="PANTHER" id="PTHR46383">
    <property type="entry name" value="ASPARTATE AMINOTRANSFERASE"/>
    <property type="match status" value="1"/>
</dbReference>
<dbReference type="GO" id="GO:0006520">
    <property type="term" value="P:amino acid metabolic process"/>
    <property type="evidence" value="ECO:0007669"/>
    <property type="project" value="InterPro"/>
</dbReference>
<dbReference type="EC" id="2.6.1.-" evidence="6"/>
<keyword evidence="5" id="KW-0663">Pyridoxal phosphate</keyword>
<dbReference type="RefSeq" id="WP_181732114.1">
    <property type="nucleotide sequence ID" value="NZ_JACEIR010000005.1"/>
</dbReference>
<dbReference type="Gene3D" id="3.40.640.10">
    <property type="entry name" value="Type I PLP-dependent aspartate aminotransferase-like (Major domain)"/>
    <property type="match status" value="1"/>
</dbReference>
<organism evidence="8 9">
    <name type="scientific">Thermoactinomyces intermedius</name>
    <dbReference type="NCBI Taxonomy" id="2024"/>
    <lineage>
        <taxon>Bacteria</taxon>
        <taxon>Bacillati</taxon>
        <taxon>Bacillota</taxon>
        <taxon>Bacilli</taxon>
        <taxon>Bacillales</taxon>
        <taxon>Thermoactinomycetaceae</taxon>
        <taxon>Thermoactinomyces</taxon>
    </lineage>
</organism>
<dbReference type="EMBL" id="JAECVW010000004">
    <property type="protein sequence ID" value="MBH8595442.1"/>
    <property type="molecule type" value="Genomic_DNA"/>
</dbReference>
<dbReference type="FunFam" id="3.40.640.10:FF:000033">
    <property type="entry name" value="Aspartate aminotransferase"/>
    <property type="match status" value="1"/>
</dbReference>